<evidence type="ECO:0000313" key="8">
    <source>
        <dbReference type="EMBL" id="SDL49939.1"/>
    </source>
</evidence>
<feature type="transmembrane region" description="Helical" evidence="7">
    <location>
        <begin position="34"/>
        <end position="53"/>
    </location>
</feature>
<evidence type="ECO:0000256" key="2">
    <source>
        <dbReference type="ARBA" id="ARBA00022448"/>
    </source>
</evidence>
<dbReference type="PANTHER" id="PTHR36838">
    <property type="entry name" value="AUXIN EFFLUX CARRIER FAMILY PROTEIN"/>
    <property type="match status" value="1"/>
</dbReference>
<feature type="transmembrane region" description="Helical" evidence="7">
    <location>
        <begin position="158"/>
        <end position="180"/>
    </location>
</feature>
<dbReference type="AlphaFoldDB" id="A0A1G9KJV1"/>
<reference evidence="8 9" key="1">
    <citation type="submission" date="2016-10" db="EMBL/GenBank/DDBJ databases">
        <authorList>
            <person name="de Groot N.N."/>
        </authorList>
    </citation>
    <scope>NUCLEOTIDE SEQUENCE [LARGE SCALE GENOMIC DNA]</scope>
    <source>
        <strain evidence="8 9">CGMCC 1.9159</strain>
    </source>
</reference>
<evidence type="ECO:0000313" key="9">
    <source>
        <dbReference type="Proteomes" id="UP000199475"/>
    </source>
</evidence>
<proteinExistence type="predicted"/>
<keyword evidence="5 7" id="KW-1133">Transmembrane helix</keyword>
<dbReference type="Pfam" id="PF03547">
    <property type="entry name" value="Mem_trans"/>
    <property type="match status" value="2"/>
</dbReference>
<dbReference type="STRING" id="686624.SAMN04488242_1676"/>
<feature type="transmembrane region" description="Helical" evidence="7">
    <location>
        <begin position="224"/>
        <end position="248"/>
    </location>
</feature>
<dbReference type="InterPro" id="IPR004776">
    <property type="entry name" value="Mem_transp_PIN-like"/>
</dbReference>
<protein>
    <recommendedName>
        <fullName evidence="10">AEC family transporter</fullName>
    </recommendedName>
</protein>
<dbReference type="GO" id="GO:0055085">
    <property type="term" value="P:transmembrane transport"/>
    <property type="evidence" value="ECO:0007669"/>
    <property type="project" value="InterPro"/>
</dbReference>
<feature type="transmembrane region" description="Helical" evidence="7">
    <location>
        <begin position="94"/>
        <end position="118"/>
    </location>
</feature>
<dbReference type="EMBL" id="FNGP01000003">
    <property type="protein sequence ID" value="SDL49939.1"/>
    <property type="molecule type" value="Genomic_DNA"/>
</dbReference>
<keyword evidence="6 7" id="KW-0472">Membrane</keyword>
<gene>
    <name evidence="8" type="ORF">SAMN04488242_1676</name>
</gene>
<feature type="transmembrane region" description="Helical" evidence="7">
    <location>
        <begin position="192"/>
        <end position="212"/>
    </location>
</feature>
<evidence type="ECO:0000256" key="6">
    <source>
        <dbReference type="ARBA" id="ARBA00023136"/>
    </source>
</evidence>
<evidence type="ECO:0000256" key="3">
    <source>
        <dbReference type="ARBA" id="ARBA00022475"/>
    </source>
</evidence>
<dbReference type="PANTHER" id="PTHR36838:SF3">
    <property type="entry name" value="TRANSPORTER AUXIN EFFLUX CARRIER EC FAMILY"/>
    <property type="match status" value="1"/>
</dbReference>
<keyword evidence="9" id="KW-1185">Reference proteome</keyword>
<accession>A0A1G9KJV1</accession>
<dbReference type="Proteomes" id="UP000199475">
    <property type="component" value="Unassembled WGS sequence"/>
</dbReference>
<comment type="subcellular location">
    <subcellularLocation>
        <location evidence="1">Membrane</location>
        <topology evidence="1">Multi-pass membrane protein</topology>
    </subcellularLocation>
</comment>
<keyword evidence="4 7" id="KW-0812">Transmembrane</keyword>
<evidence type="ECO:0000256" key="4">
    <source>
        <dbReference type="ARBA" id="ARBA00022692"/>
    </source>
</evidence>
<evidence type="ECO:0000256" key="1">
    <source>
        <dbReference type="ARBA" id="ARBA00004141"/>
    </source>
</evidence>
<feature type="transmembrane region" description="Helical" evidence="7">
    <location>
        <begin position="65"/>
        <end position="87"/>
    </location>
</feature>
<dbReference type="OrthoDB" id="5405318at2"/>
<keyword evidence="3" id="KW-1003">Cell membrane</keyword>
<dbReference type="RefSeq" id="WP_093250988.1">
    <property type="nucleotide sequence ID" value="NZ_FNGP01000003.1"/>
</dbReference>
<name>A0A1G9KJV1_9ACTN</name>
<evidence type="ECO:0000256" key="5">
    <source>
        <dbReference type="ARBA" id="ARBA00022989"/>
    </source>
</evidence>
<dbReference type="GO" id="GO:0016020">
    <property type="term" value="C:membrane"/>
    <property type="evidence" value="ECO:0007669"/>
    <property type="project" value="UniProtKB-SubCell"/>
</dbReference>
<evidence type="ECO:0000256" key="7">
    <source>
        <dbReference type="SAM" id="Phobius"/>
    </source>
</evidence>
<feature type="transmembrane region" description="Helical" evidence="7">
    <location>
        <begin position="286"/>
        <end position="305"/>
    </location>
</feature>
<organism evidence="8 9">
    <name type="scientific">Tessaracoccus oleiagri</name>
    <dbReference type="NCBI Taxonomy" id="686624"/>
    <lineage>
        <taxon>Bacteria</taxon>
        <taxon>Bacillati</taxon>
        <taxon>Actinomycetota</taxon>
        <taxon>Actinomycetes</taxon>
        <taxon>Propionibacteriales</taxon>
        <taxon>Propionibacteriaceae</taxon>
        <taxon>Tessaracoccus</taxon>
    </lineage>
</organism>
<keyword evidence="2" id="KW-0813">Transport</keyword>
<feature type="transmembrane region" description="Helical" evidence="7">
    <location>
        <begin position="6"/>
        <end position="27"/>
    </location>
</feature>
<sequence length="307" mass="32081">MTGVLTGFGVIAFVIFVGWLLAALKVVRGEDRIVLNKVAFFAASPALLFTVLARADIGVIFTGSLATHAVAVLVVGLGSAALMWLFGSRDAGRLVIGAHSAVYSNANNIGLPVAVYVIGDGQYVAPLLVLQLVVMAPLLMAVLDALRSGSVQLRRILAQPFVNPIVLGSGLGIVVSAAGWSVPAPVMLPLELLGGAAVPLMLIAFGISLRGQRPLQAGTGRKDVLVATTAKSFALPVVAWLLATYAFGLQPQEVYAATVLASLPTAQNMYQYALRYRVGEIVARDTILLTTILALPVTLLVAVLLHP</sequence>
<feature type="transmembrane region" description="Helical" evidence="7">
    <location>
        <begin position="124"/>
        <end position="146"/>
    </location>
</feature>
<evidence type="ECO:0008006" key="10">
    <source>
        <dbReference type="Google" id="ProtNLM"/>
    </source>
</evidence>